<dbReference type="Gene3D" id="2.60.40.2070">
    <property type="match status" value="1"/>
</dbReference>
<dbReference type="SUPFAM" id="SSF141729">
    <property type="entry name" value="FimD N-terminal domain-like"/>
    <property type="match status" value="1"/>
</dbReference>
<dbReference type="PROSITE" id="PS01151">
    <property type="entry name" value="FIMBRIAL_USHER"/>
    <property type="match status" value="1"/>
</dbReference>
<evidence type="ECO:0000256" key="9">
    <source>
        <dbReference type="ARBA" id="ARBA00023237"/>
    </source>
</evidence>
<organism evidence="13 14">
    <name type="scientific">Pseudocitrobacter vendiensis</name>
    <dbReference type="NCBI Taxonomy" id="2488306"/>
    <lineage>
        <taxon>Bacteria</taxon>
        <taxon>Pseudomonadati</taxon>
        <taxon>Pseudomonadota</taxon>
        <taxon>Gammaproteobacteria</taxon>
        <taxon>Enterobacterales</taxon>
        <taxon>Enterobacteriaceae</taxon>
        <taxon>Pseudocitrobacter</taxon>
    </lineage>
</organism>
<dbReference type="Pfam" id="PF13954">
    <property type="entry name" value="PapC_N"/>
    <property type="match status" value="1"/>
</dbReference>
<dbReference type="EMBL" id="CALSBS010000001">
    <property type="protein sequence ID" value="CAH6635612.1"/>
    <property type="molecule type" value="Genomic_DNA"/>
</dbReference>
<dbReference type="InterPro" id="IPR043142">
    <property type="entry name" value="PapC-like_C_sf"/>
</dbReference>
<evidence type="ECO:0000313" key="13">
    <source>
        <dbReference type="EMBL" id="CAH6635612.1"/>
    </source>
</evidence>
<evidence type="ECO:0000256" key="1">
    <source>
        <dbReference type="ARBA" id="ARBA00004571"/>
    </source>
</evidence>
<reference evidence="13" key="1">
    <citation type="submission" date="2022-05" db="EMBL/GenBank/DDBJ databases">
        <authorList>
            <person name="Blom J."/>
        </authorList>
    </citation>
    <scope>NUCLEOTIDE SEQUENCE</scope>
    <source>
        <strain evidence="13">Type strain: CPO20170097</strain>
    </source>
</reference>
<dbReference type="InterPro" id="IPR000015">
    <property type="entry name" value="Fimb_usher"/>
</dbReference>
<dbReference type="Gene3D" id="2.60.40.2610">
    <property type="entry name" value="Outer membrane usher protein FimD, plug domain"/>
    <property type="match status" value="1"/>
</dbReference>
<protein>
    <submittedName>
        <fullName evidence="13">Outer membrane usher protein</fullName>
    </submittedName>
</protein>
<keyword evidence="4" id="KW-1134">Transmembrane beta strand</keyword>
<keyword evidence="7" id="KW-0732">Signal</keyword>
<evidence type="ECO:0000256" key="7">
    <source>
        <dbReference type="ARBA" id="ARBA00022729"/>
    </source>
</evidence>
<sequence>MPSTQRQRCHLLVSTITCFLGGMAIFASTSLSALAETWFDPAFFKDDPSLVADLSRFEKGQQIAPGRYRVDVIFNQSFVATRDIEFVANEDNHQIEPCLNKGYLSEIGVNTTVFPAFNALDDDTCVQLAKVIPDAGVKFDARQLRLEISVPQIAVKNDARGFVPPERWDRGINAFLLGYSFSGANGVQSSNENGGDSNYFLNLNSGLNLAGWRLRNNSTWSYGQDESGQWQNISSYAQYAIIPLKGELTVGDSYTGGDFFDSVGFRGVQLSSDDNMLPDSLRGFAPTVRGIAQSNAQVTIRQNGYTVYQTYVPPGAFEINDLFSSASSGDLQVEVKESDGTLNRYTIPYSSVPLLQRKGRLKYALNIANYRSNSNDQDEKAFVQATLQWGGPLGVTWYGGGQFSEDYRAAMLGLGFNFGELGAISVDGTWAKSTLANNQDYQGQSWRFLYAKTLNPYGTNFQLMGYRYSTSGFYTLADTMYHRMEGYTQSEDDDTPLWARYYNLYYSKRGKLQINISQQLGDYGSFYLSGSEQTYWNTDEQDRLLQFGYNTQLKDITLGLSWNYSQSHGQPSADQVFALNVSLPLGQWLSSSRGNMNNRGHSSWMTLNTSADNDGNVTQNVGVSGSLLDDDNLSYSVQQGYVSQGESASGNASLDYKGSWGESKVGYSYSDNGNQQQVNYGVSGSVIVHSEGVTLGQSLGETNVLLSAPGAEKTKVANYTGISTDGQGNSLLPYATPYRENRIALDTASLKQNVDIENAVVNVVPTKGALVRARFNAHVGARVLFSPLMKGKPLRFGAMATLDNADKVSGIVDDDGSLYMSGLPEKGSITIRWGDAREQQCQLKFTLTAQQITAPITRRNAVCE</sequence>
<dbReference type="RefSeq" id="WP_253896774.1">
    <property type="nucleotide sequence ID" value="NZ_CALSBS010000001.1"/>
</dbReference>
<feature type="domain" description="PapC-like C-terminal" evidence="11">
    <location>
        <begin position="790"/>
        <end position="848"/>
    </location>
</feature>
<keyword evidence="8 10" id="KW-0472">Membrane</keyword>
<dbReference type="Pfam" id="PF00577">
    <property type="entry name" value="Usher"/>
    <property type="match status" value="1"/>
</dbReference>
<feature type="domain" description="PapC N-terminal" evidence="12">
    <location>
        <begin position="39"/>
        <end position="182"/>
    </location>
</feature>
<dbReference type="InterPro" id="IPR025885">
    <property type="entry name" value="PapC_N"/>
</dbReference>
<dbReference type="PANTHER" id="PTHR30451:SF21">
    <property type="entry name" value="FIMBRIAL USHER DOMAIN-CONTAINING PROTEIN YDET-RELATED"/>
    <property type="match status" value="1"/>
</dbReference>
<dbReference type="PANTHER" id="PTHR30451">
    <property type="entry name" value="OUTER MEMBRANE USHER PROTEIN"/>
    <property type="match status" value="1"/>
</dbReference>
<evidence type="ECO:0000256" key="6">
    <source>
        <dbReference type="ARBA" id="ARBA00022692"/>
    </source>
</evidence>
<keyword evidence="6 10" id="KW-0812">Transmembrane</keyword>
<comment type="similarity">
    <text evidence="2 10">Belongs to the fimbrial export usher family.</text>
</comment>
<comment type="subcellular location">
    <subcellularLocation>
        <location evidence="1 10">Cell outer membrane</location>
        <topology evidence="1 10">Multi-pass membrane protein</topology>
    </subcellularLocation>
</comment>
<dbReference type="InterPro" id="IPR042186">
    <property type="entry name" value="FimD_plug_dom"/>
</dbReference>
<evidence type="ECO:0000256" key="4">
    <source>
        <dbReference type="ARBA" id="ARBA00022452"/>
    </source>
</evidence>
<evidence type="ECO:0000256" key="3">
    <source>
        <dbReference type="ARBA" id="ARBA00022448"/>
    </source>
</evidence>
<evidence type="ECO:0000256" key="10">
    <source>
        <dbReference type="RuleBase" id="RU003884"/>
    </source>
</evidence>
<keyword evidence="14" id="KW-1185">Reference proteome</keyword>
<evidence type="ECO:0000256" key="5">
    <source>
        <dbReference type="ARBA" id="ARBA00022558"/>
    </source>
</evidence>
<dbReference type="InterPro" id="IPR018030">
    <property type="entry name" value="Fimbrial_membr_usher_CS"/>
</dbReference>
<dbReference type="Gene3D" id="3.10.20.410">
    <property type="match status" value="1"/>
</dbReference>
<evidence type="ECO:0000259" key="11">
    <source>
        <dbReference type="Pfam" id="PF13953"/>
    </source>
</evidence>
<keyword evidence="3 10" id="KW-0813">Transport</keyword>
<keyword evidence="9 10" id="KW-0998">Cell outer membrane</keyword>
<gene>
    <name evidence="13" type="ORF">FBBNIHIM_02130</name>
</gene>
<keyword evidence="5 10" id="KW-1029">Fimbrium biogenesis</keyword>
<dbReference type="NCBIfam" id="NF011740">
    <property type="entry name" value="PRK15193.1"/>
    <property type="match status" value="1"/>
</dbReference>
<evidence type="ECO:0000313" key="14">
    <source>
        <dbReference type="Proteomes" id="UP001152651"/>
    </source>
</evidence>
<evidence type="ECO:0000256" key="8">
    <source>
        <dbReference type="ARBA" id="ARBA00023136"/>
    </source>
</evidence>
<dbReference type="Proteomes" id="UP001152651">
    <property type="component" value="Unassembled WGS sequence"/>
</dbReference>
<dbReference type="InterPro" id="IPR037224">
    <property type="entry name" value="PapC_N_sf"/>
</dbReference>
<dbReference type="InterPro" id="IPR025949">
    <property type="entry name" value="PapC-like_C"/>
</dbReference>
<evidence type="ECO:0000259" key="12">
    <source>
        <dbReference type="Pfam" id="PF13954"/>
    </source>
</evidence>
<name>A0ABM9F4D3_9ENTR</name>
<proteinExistence type="inferred from homology"/>
<dbReference type="Pfam" id="PF13953">
    <property type="entry name" value="PapC_C"/>
    <property type="match status" value="1"/>
</dbReference>
<dbReference type="Gene3D" id="2.60.40.3110">
    <property type="match status" value="1"/>
</dbReference>
<evidence type="ECO:0000256" key="2">
    <source>
        <dbReference type="ARBA" id="ARBA00008064"/>
    </source>
</evidence>
<accession>A0ABM9F4D3</accession>
<comment type="caution">
    <text evidence="13">The sequence shown here is derived from an EMBL/GenBank/DDBJ whole genome shotgun (WGS) entry which is preliminary data.</text>
</comment>